<dbReference type="InterPro" id="IPR011042">
    <property type="entry name" value="6-blade_b-propeller_TolB-like"/>
</dbReference>
<keyword evidence="2" id="KW-1185">Reference proteome</keyword>
<dbReference type="Gene3D" id="2.120.10.30">
    <property type="entry name" value="TolB, C-terminal domain"/>
    <property type="match status" value="1"/>
</dbReference>
<protein>
    <submittedName>
        <fullName evidence="1">Uncharacterized protein</fullName>
    </submittedName>
</protein>
<reference evidence="1" key="3">
    <citation type="submission" date="2023-05" db="EMBL/GenBank/DDBJ databases">
        <authorList>
            <person name="Smith C.H."/>
        </authorList>
    </citation>
    <scope>NUCLEOTIDE SEQUENCE</scope>
    <source>
        <strain evidence="1">CHS0354</strain>
        <tissue evidence="1">Mantle</tissue>
    </source>
</reference>
<reference evidence="1" key="2">
    <citation type="journal article" date="2021" name="Genome Biol. Evol.">
        <title>Developing a high-quality reference genome for a parasitic bivalve with doubly uniparental inheritance (Bivalvia: Unionida).</title>
        <authorList>
            <person name="Smith C.H."/>
        </authorList>
    </citation>
    <scope>NUCLEOTIDE SEQUENCE</scope>
    <source>
        <strain evidence="1">CHS0354</strain>
        <tissue evidence="1">Mantle</tissue>
    </source>
</reference>
<name>A0AAE0RRT0_9BIVA</name>
<dbReference type="Proteomes" id="UP001195483">
    <property type="component" value="Unassembled WGS sequence"/>
</dbReference>
<dbReference type="SUPFAM" id="SSF101898">
    <property type="entry name" value="NHL repeat"/>
    <property type="match status" value="1"/>
</dbReference>
<reference evidence="1" key="1">
    <citation type="journal article" date="2021" name="Genome Biol. Evol.">
        <title>A High-Quality Reference Genome for a Parasitic Bivalve with Doubly Uniparental Inheritance (Bivalvia: Unionida).</title>
        <authorList>
            <person name="Smith C.H."/>
        </authorList>
    </citation>
    <scope>NUCLEOTIDE SEQUENCE</scope>
    <source>
        <strain evidence="1">CHS0354</strain>
    </source>
</reference>
<sequence length="121" mass="13513">MAAISKDEVVVTGPTDNWEKCYWSIVNRTTGERCRHEFHCPTVSQAYVALNNSKSRVYISVARSNSVYCFGLTDGSQHFVYTSNDLHDPLGVAVDREDNVYVVGYSSHNIHKLAPEGSTLQ</sequence>
<dbReference type="EMBL" id="JAEAOA010002074">
    <property type="protein sequence ID" value="KAK3578419.1"/>
    <property type="molecule type" value="Genomic_DNA"/>
</dbReference>
<gene>
    <name evidence="1" type="ORF">CHS0354_035620</name>
</gene>
<evidence type="ECO:0000313" key="1">
    <source>
        <dbReference type="EMBL" id="KAK3578419.1"/>
    </source>
</evidence>
<feature type="non-terminal residue" evidence="1">
    <location>
        <position position="121"/>
    </location>
</feature>
<accession>A0AAE0RRT0</accession>
<proteinExistence type="predicted"/>
<comment type="caution">
    <text evidence="1">The sequence shown here is derived from an EMBL/GenBank/DDBJ whole genome shotgun (WGS) entry which is preliminary data.</text>
</comment>
<dbReference type="InterPro" id="IPR010620">
    <property type="entry name" value="SBBP_repeat"/>
</dbReference>
<organism evidence="1 2">
    <name type="scientific">Potamilus streckersoni</name>
    <dbReference type="NCBI Taxonomy" id="2493646"/>
    <lineage>
        <taxon>Eukaryota</taxon>
        <taxon>Metazoa</taxon>
        <taxon>Spiralia</taxon>
        <taxon>Lophotrochozoa</taxon>
        <taxon>Mollusca</taxon>
        <taxon>Bivalvia</taxon>
        <taxon>Autobranchia</taxon>
        <taxon>Heteroconchia</taxon>
        <taxon>Palaeoheterodonta</taxon>
        <taxon>Unionida</taxon>
        <taxon>Unionoidea</taxon>
        <taxon>Unionidae</taxon>
        <taxon>Ambleminae</taxon>
        <taxon>Lampsilini</taxon>
        <taxon>Potamilus</taxon>
    </lineage>
</organism>
<dbReference type="Pfam" id="PF06739">
    <property type="entry name" value="SBBP"/>
    <property type="match status" value="1"/>
</dbReference>
<dbReference type="AlphaFoldDB" id="A0AAE0RRT0"/>
<evidence type="ECO:0000313" key="2">
    <source>
        <dbReference type="Proteomes" id="UP001195483"/>
    </source>
</evidence>